<organism evidence="2 3">
    <name type="scientific">Salinimicrobium profundisediminis</name>
    <dbReference type="NCBI Taxonomy" id="2994553"/>
    <lineage>
        <taxon>Bacteria</taxon>
        <taxon>Pseudomonadati</taxon>
        <taxon>Bacteroidota</taxon>
        <taxon>Flavobacteriia</taxon>
        <taxon>Flavobacteriales</taxon>
        <taxon>Flavobacteriaceae</taxon>
        <taxon>Salinimicrobium</taxon>
    </lineage>
</organism>
<keyword evidence="1" id="KW-0732">Signal</keyword>
<name>A0A9X3CX22_9FLAO</name>
<proteinExistence type="predicted"/>
<dbReference type="RefSeq" id="WP_266069560.1">
    <property type="nucleotide sequence ID" value="NZ_JAPJDA010000013.1"/>
</dbReference>
<accession>A0A9X3CX22</accession>
<keyword evidence="3" id="KW-1185">Reference proteome</keyword>
<feature type="signal peptide" evidence="1">
    <location>
        <begin position="1"/>
        <end position="21"/>
    </location>
</feature>
<protein>
    <recommendedName>
        <fullName evidence="4">Adhesin domain-containing protein</fullName>
    </recommendedName>
</protein>
<evidence type="ECO:0000313" key="3">
    <source>
        <dbReference type="Proteomes" id="UP001148482"/>
    </source>
</evidence>
<evidence type="ECO:0000313" key="2">
    <source>
        <dbReference type="EMBL" id="MCX2838289.1"/>
    </source>
</evidence>
<dbReference type="EMBL" id="JAPJDA010000013">
    <property type="protein sequence ID" value="MCX2838289.1"/>
    <property type="molecule type" value="Genomic_DNA"/>
</dbReference>
<gene>
    <name evidence="2" type="ORF">OQ279_08995</name>
</gene>
<comment type="caution">
    <text evidence="2">The sequence shown here is derived from an EMBL/GenBank/DDBJ whole genome shotgun (WGS) entry which is preliminary data.</text>
</comment>
<evidence type="ECO:0008006" key="4">
    <source>
        <dbReference type="Google" id="ProtNLM"/>
    </source>
</evidence>
<evidence type="ECO:0000256" key="1">
    <source>
        <dbReference type="SAM" id="SignalP"/>
    </source>
</evidence>
<feature type="chain" id="PRO_5040883104" description="Adhesin domain-containing protein" evidence="1">
    <location>
        <begin position="22"/>
        <end position="365"/>
    </location>
</feature>
<sequence length="365" mass="40841">MKTKLYKALIVLFLIPAVACAEGDLRGKYTKQKRVKKEFKVSANDMLKISNSYGNIDIVTWNQNRVEIDVIVRTNGNDEEKVEQRLREIDVAFNQTSGQVTARTILEKNNNNSFWGSLFGGSSSNVNIEINYRVKAPVTNSVDLSNDYGSINLDKLKGDAQISCDYGKIMIGELHGNNNELDFDYTRNSSIGYVKRARINADYSEFTIDEAGTLDLSADYTDSNILKVEHLSFNNDYGSLKVEKLKNMKGEGDYLGIKLGLLYGSLNLNMDYGSLVIQKIMPSFKDININSDYTGVKLGYDREASFSFEIKTAYGGVNGVNNSNFTVNKRNHSGSDNYYQGYHRTENTGGKIYVDSSYGSVSFTD</sequence>
<reference evidence="2" key="1">
    <citation type="submission" date="2022-11" db="EMBL/GenBank/DDBJ databases">
        <title>Salinimicrobium profundisediminis sp. nov., isolated from deep-sea sediment of the Mariana Trench.</title>
        <authorList>
            <person name="Fu H."/>
        </authorList>
    </citation>
    <scope>NUCLEOTIDE SEQUENCE</scope>
    <source>
        <strain evidence="2">MT39</strain>
    </source>
</reference>
<dbReference type="AlphaFoldDB" id="A0A9X3CX22"/>
<dbReference type="Proteomes" id="UP001148482">
    <property type="component" value="Unassembled WGS sequence"/>
</dbReference>